<feature type="region of interest" description="Disordered" evidence="1">
    <location>
        <begin position="1"/>
        <end position="21"/>
    </location>
</feature>
<sequence length="37" mass="4090">DQSLSPLRSIGEDNPHLHQASTGFRSTVDDIYKMICG</sequence>
<accession>A0A067DII8</accession>
<name>A0A067DII8_CITSI</name>
<gene>
    <name evidence="2" type="ORF">CISIN_1g0390341mg</name>
</gene>
<keyword evidence="3" id="KW-1185">Reference proteome</keyword>
<dbReference type="Proteomes" id="UP000027120">
    <property type="component" value="Unassembled WGS sequence"/>
</dbReference>
<dbReference type="AlphaFoldDB" id="A0A067DII8"/>
<proteinExistence type="predicted"/>
<organism evidence="2 3">
    <name type="scientific">Citrus sinensis</name>
    <name type="common">Sweet orange</name>
    <name type="synonym">Citrus aurantium var. sinensis</name>
    <dbReference type="NCBI Taxonomy" id="2711"/>
    <lineage>
        <taxon>Eukaryota</taxon>
        <taxon>Viridiplantae</taxon>
        <taxon>Streptophyta</taxon>
        <taxon>Embryophyta</taxon>
        <taxon>Tracheophyta</taxon>
        <taxon>Spermatophyta</taxon>
        <taxon>Magnoliopsida</taxon>
        <taxon>eudicotyledons</taxon>
        <taxon>Gunneridae</taxon>
        <taxon>Pentapetalae</taxon>
        <taxon>rosids</taxon>
        <taxon>malvids</taxon>
        <taxon>Sapindales</taxon>
        <taxon>Rutaceae</taxon>
        <taxon>Aurantioideae</taxon>
        <taxon>Citrus</taxon>
    </lineage>
</organism>
<reference evidence="2 3" key="1">
    <citation type="submission" date="2014-04" db="EMBL/GenBank/DDBJ databases">
        <authorList>
            <consortium name="International Citrus Genome Consortium"/>
            <person name="Gmitter F."/>
            <person name="Chen C."/>
            <person name="Farmerie W."/>
            <person name="Harkins T."/>
            <person name="Desany B."/>
            <person name="Mohiuddin M."/>
            <person name="Kodira C."/>
            <person name="Borodovsky M."/>
            <person name="Lomsadze A."/>
            <person name="Burns P."/>
            <person name="Jenkins J."/>
            <person name="Prochnik S."/>
            <person name="Shu S."/>
            <person name="Chapman J."/>
            <person name="Pitluck S."/>
            <person name="Schmutz J."/>
            <person name="Rokhsar D."/>
        </authorList>
    </citation>
    <scope>NUCLEOTIDE SEQUENCE</scope>
</reference>
<dbReference type="EMBL" id="KK787392">
    <property type="protein sequence ID" value="KDO38822.1"/>
    <property type="molecule type" value="Genomic_DNA"/>
</dbReference>
<protein>
    <submittedName>
        <fullName evidence="2">Uncharacterized protein</fullName>
    </submittedName>
</protein>
<feature type="non-terminal residue" evidence="2">
    <location>
        <position position="1"/>
    </location>
</feature>
<evidence type="ECO:0000313" key="2">
    <source>
        <dbReference type="EMBL" id="KDO38822.1"/>
    </source>
</evidence>
<evidence type="ECO:0000313" key="3">
    <source>
        <dbReference type="Proteomes" id="UP000027120"/>
    </source>
</evidence>
<evidence type="ECO:0000256" key="1">
    <source>
        <dbReference type="SAM" id="MobiDB-lite"/>
    </source>
</evidence>